<evidence type="ECO:0000256" key="2">
    <source>
        <dbReference type="ARBA" id="ARBA00023002"/>
    </source>
</evidence>
<dbReference type="GO" id="GO:0016491">
    <property type="term" value="F:oxidoreductase activity"/>
    <property type="evidence" value="ECO:0007669"/>
    <property type="project" value="UniProtKB-KW"/>
</dbReference>
<dbReference type="OrthoDB" id="191139at2759"/>
<dbReference type="InterPro" id="IPR036291">
    <property type="entry name" value="NAD(P)-bd_dom_sf"/>
</dbReference>
<dbReference type="PANTHER" id="PTHR24320">
    <property type="entry name" value="RETINOL DEHYDROGENASE"/>
    <property type="match status" value="1"/>
</dbReference>
<evidence type="ECO:0000313" key="4">
    <source>
        <dbReference type="Proteomes" id="UP000799441"/>
    </source>
</evidence>
<accession>A0A9P4Q204</accession>
<comment type="caution">
    <text evidence="3">The sequence shown here is derived from an EMBL/GenBank/DDBJ whole genome shotgun (WGS) entry which is preliminary data.</text>
</comment>
<sequence length="257" mass="26934">MARIFITGSADGIGQAAARILADQGNSVFLHARNAERAVQAKQAVPNASGVLVGDLSSIAETKQLAEEANKSGPWDTVVHNAGIGYGTVSSSRSVDGIATLFAVNTLAPYILTSLMQKPSRLCFMSSGLHAGGDDSLEDVTWTSRPFSGFQAYGDSKLHNVMLAFAAARYFPNVEAAAMDPGWVRTKMGGSGAPAHASVPAEALAAWCVGKGNASGKSGVYFDSEKVAKPHVGANDVAKQEMLLRICEEISDVRFSK</sequence>
<dbReference type="Pfam" id="PF00106">
    <property type="entry name" value="adh_short"/>
    <property type="match status" value="1"/>
</dbReference>
<dbReference type="Gene3D" id="3.40.50.720">
    <property type="entry name" value="NAD(P)-binding Rossmann-like Domain"/>
    <property type="match status" value="1"/>
</dbReference>
<organism evidence="3 4">
    <name type="scientific">Polychaeton citri CBS 116435</name>
    <dbReference type="NCBI Taxonomy" id="1314669"/>
    <lineage>
        <taxon>Eukaryota</taxon>
        <taxon>Fungi</taxon>
        <taxon>Dikarya</taxon>
        <taxon>Ascomycota</taxon>
        <taxon>Pezizomycotina</taxon>
        <taxon>Dothideomycetes</taxon>
        <taxon>Dothideomycetidae</taxon>
        <taxon>Capnodiales</taxon>
        <taxon>Capnodiaceae</taxon>
        <taxon>Polychaeton</taxon>
    </lineage>
</organism>
<dbReference type="Proteomes" id="UP000799441">
    <property type="component" value="Unassembled WGS sequence"/>
</dbReference>
<keyword evidence="4" id="KW-1185">Reference proteome</keyword>
<protein>
    <submittedName>
        <fullName evidence="3">NAD(P)-binding protein</fullName>
    </submittedName>
</protein>
<evidence type="ECO:0000256" key="1">
    <source>
        <dbReference type="ARBA" id="ARBA00006484"/>
    </source>
</evidence>
<keyword evidence="2" id="KW-0560">Oxidoreductase</keyword>
<dbReference type="AlphaFoldDB" id="A0A9P4Q204"/>
<name>A0A9P4Q204_9PEZI</name>
<reference evidence="3" key="1">
    <citation type="journal article" date="2020" name="Stud. Mycol.">
        <title>101 Dothideomycetes genomes: a test case for predicting lifestyles and emergence of pathogens.</title>
        <authorList>
            <person name="Haridas S."/>
            <person name="Albert R."/>
            <person name="Binder M."/>
            <person name="Bloem J."/>
            <person name="Labutti K."/>
            <person name="Salamov A."/>
            <person name="Andreopoulos B."/>
            <person name="Baker S."/>
            <person name="Barry K."/>
            <person name="Bills G."/>
            <person name="Bluhm B."/>
            <person name="Cannon C."/>
            <person name="Castanera R."/>
            <person name="Culley D."/>
            <person name="Daum C."/>
            <person name="Ezra D."/>
            <person name="Gonzalez J."/>
            <person name="Henrissat B."/>
            <person name="Kuo A."/>
            <person name="Liang C."/>
            <person name="Lipzen A."/>
            <person name="Lutzoni F."/>
            <person name="Magnuson J."/>
            <person name="Mondo S."/>
            <person name="Nolan M."/>
            <person name="Ohm R."/>
            <person name="Pangilinan J."/>
            <person name="Park H.-J."/>
            <person name="Ramirez L."/>
            <person name="Alfaro M."/>
            <person name="Sun H."/>
            <person name="Tritt A."/>
            <person name="Yoshinaga Y."/>
            <person name="Zwiers L.-H."/>
            <person name="Turgeon B."/>
            <person name="Goodwin S."/>
            <person name="Spatafora J."/>
            <person name="Crous P."/>
            <person name="Grigoriev I."/>
        </authorList>
    </citation>
    <scope>NUCLEOTIDE SEQUENCE</scope>
    <source>
        <strain evidence="3">CBS 116435</strain>
    </source>
</reference>
<proteinExistence type="inferred from homology"/>
<dbReference type="InterPro" id="IPR002347">
    <property type="entry name" value="SDR_fam"/>
</dbReference>
<comment type="similarity">
    <text evidence="1">Belongs to the short-chain dehydrogenases/reductases (SDR) family.</text>
</comment>
<dbReference type="SUPFAM" id="SSF51735">
    <property type="entry name" value="NAD(P)-binding Rossmann-fold domains"/>
    <property type="match status" value="1"/>
</dbReference>
<dbReference type="EMBL" id="MU003854">
    <property type="protein sequence ID" value="KAF2717021.1"/>
    <property type="molecule type" value="Genomic_DNA"/>
</dbReference>
<dbReference type="PANTHER" id="PTHR24320:SF274">
    <property type="entry name" value="CHAIN DEHYDROGENASE, PUTATIVE (AFU_ORTHOLOGUE AFUA_4G00440)-RELATED"/>
    <property type="match status" value="1"/>
</dbReference>
<gene>
    <name evidence="3" type="ORF">K431DRAFT_288894</name>
</gene>
<evidence type="ECO:0000313" key="3">
    <source>
        <dbReference type="EMBL" id="KAF2717021.1"/>
    </source>
</evidence>
<dbReference type="PRINTS" id="PR00081">
    <property type="entry name" value="GDHRDH"/>
</dbReference>